<sequence>MVVERRSPRRQSPQGQEQSPHQSPSLRKPLHERSDSQSNERSQRSSPEREYDGERERGGDHDYDWKQTNDDSERFYSTSPFPSRPSQILSPKGFNRQGYAESQLSVSQQERVSDAGHASPHQTHTNSPSPSPRFDLFDDESLKPARLSPKPKHKGKGKEKEETNTVRLVNASDSPAHDAARFRADTAGHPKSNEGHGPSYYGMERIDPGWPLRSTYSQSPGDSRAVVQDEATTGLGILHPHKAAHASRLPTNVATESAQSRSPTLPPFVPANSFNATKHHASGPSLSPSLSSDSTDATKGPQYSPFPSTRTSLRRRSSVTAPPPKANPQRSSESLTSASGTSQSSTSHRVSVRAVPSDDALEAAVASGATIQYPAVRSPSAQSSWADSSITVPKRLRMNERTSPRLHQWNAHPPTIQPESGQTSQTYTQNGSPRYVSPTSTDPRDSSMNFIVAKLPSNLTLDTSQRQFAEGRRDVTGSTIRVVYESDEHGDTVRDLRSPVIESPRKAASDLHRGDSGSGGSFISSSIPLWARYFHRRSRDQGSAATNKNAQKHSANRFQRIYYGRGGPDPLGAPGSSIDGDDSRPSTTSRTAGNLPLGIFRTRGQASNDMEISELPPNVEVEITGPPRSRSGGEWTPRLHPDRRAKTVSIWQPPPLQEKPSGGIFSRLNIQIVLFCLGFVFPFAWMIAAILPLPPYPDFVFDPRTSSLDLENMIARDAASIERAIYQRARWWRSLNRIMSIVGLLLIGAIVALATVAVHMRSNRT</sequence>
<feature type="region of interest" description="Disordered" evidence="1">
    <location>
        <begin position="403"/>
        <end position="447"/>
    </location>
</feature>
<proteinExistence type="predicted"/>
<feature type="compositionally biased region" description="Basic and acidic residues" evidence="1">
    <location>
        <begin position="175"/>
        <end position="194"/>
    </location>
</feature>
<evidence type="ECO:0000313" key="4">
    <source>
        <dbReference type="Proteomes" id="UP000698800"/>
    </source>
</evidence>
<feature type="compositionally biased region" description="Polar residues" evidence="1">
    <location>
        <begin position="100"/>
        <end position="110"/>
    </location>
</feature>
<name>A0A9P8I4L0_9PEZI</name>
<feature type="compositionally biased region" description="Low complexity" evidence="1">
    <location>
        <begin position="282"/>
        <end position="298"/>
    </location>
</feature>
<organism evidence="3 4">
    <name type="scientific">Glutinoglossum americanum</name>
    <dbReference type="NCBI Taxonomy" id="1670608"/>
    <lineage>
        <taxon>Eukaryota</taxon>
        <taxon>Fungi</taxon>
        <taxon>Dikarya</taxon>
        <taxon>Ascomycota</taxon>
        <taxon>Pezizomycotina</taxon>
        <taxon>Geoglossomycetes</taxon>
        <taxon>Geoglossales</taxon>
        <taxon>Geoglossaceae</taxon>
        <taxon>Glutinoglossum</taxon>
    </lineage>
</organism>
<dbReference type="AlphaFoldDB" id="A0A9P8I4L0"/>
<dbReference type="EMBL" id="JAGHQL010000098">
    <property type="protein sequence ID" value="KAH0538747.1"/>
    <property type="molecule type" value="Genomic_DNA"/>
</dbReference>
<feature type="compositionally biased region" description="Polar residues" evidence="1">
    <location>
        <begin position="249"/>
        <end position="263"/>
    </location>
</feature>
<feature type="compositionally biased region" description="Polar residues" evidence="1">
    <location>
        <begin position="417"/>
        <end position="447"/>
    </location>
</feature>
<feature type="compositionally biased region" description="Basic and acidic residues" evidence="1">
    <location>
        <begin position="41"/>
        <end position="74"/>
    </location>
</feature>
<evidence type="ECO:0000313" key="3">
    <source>
        <dbReference type="EMBL" id="KAH0538747.1"/>
    </source>
</evidence>
<reference evidence="3" key="1">
    <citation type="submission" date="2021-03" db="EMBL/GenBank/DDBJ databases">
        <title>Comparative genomics and phylogenomic investigation of the class Geoglossomycetes provide insights into ecological specialization and systematics.</title>
        <authorList>
            <person name="Melie T."/>
            <person name="Pirro S."/>
            <person name="Miller A.N."/>
            <person name="Quandt A."/>
        </authorList>
    </citation>
    <scope>NUCLEOTIDE SEQUENCE</scope>
    <source>
        <strain evidence="3">GBOQ0MN5Z8</strain>
    </source>
</reference>
<keyword evidence="4" id="KW-1185">Reference proteome</keyword>
<accession>A0A9P8I4L0</accession>
<feature type="transmembrane region" description="Helical" evidence="2">
    <location>
        <begin position="738"/>
        <end position="758"/>
    </location>
</feature>
<feature type="region of interest" description="Disordered" evidence="1">
    <location>
        <begin position="1"/>
        <end position="354"/>
    </location>
</feature>
<dbReference type="Proteomes" id="UP000698800">
    <property type="component" value="Unassembled WGS sequence"/>
</dbReference>
<evidence type="ECO:0000256" key="2">
    <source>
        <dbReference type="SAM" id="Phobius"/>
    </source>
</evidence>
<dbReference type="OrthoDB" id="4153178at2759"/>
<comment type="caution">
    <text evidence="3">The sequence shown here is derived from an EMBL/GenBank/DDBJ whole genome shotgun (WGS) entry which is preliminary data.</text>
</comment>
<keyword evidence="2" id="KW-0472">Membrane</keyword>
<evidence type="ECO:0008006" key="5">
    <source>
        <dbReference type="Google" id="ProtNLM"/>
    </source>
</evidence>
<evidence type="ECO:0000256" key="1">
    <source>
        <dbReference type="SAM" id="MobiDB-lite"/>
    </source>
</evidence>
<protein>
    <recommendedName>
        <fullName evidence="5">Serine-rich protein</fullName>
    </recommendedName>
</protein>
<keyword evidence="2" id="KW-1133">Transmembrane helix</keyword>
<gene>
    <name evidence="3" type="ORF">FGG08_004701</name>
</gene>
<keyword evidence="2" id="KW-0812">Transmembrane</keyword>
<feature type="compositionally biased region" description="Polar residues" evidence="1">
    <location>
        <begin position="75"/>
        <end position="89"/>
    </location>
</feature>
<feature type="compositionally biased region" description="Low complexity" evidence="1">
    <location>
        <begin position="331"/>
        <end position="349"/>
    </location>
</feature>
<feature type="transmembrane region" description="Helical" evidence="2">
    <location>
        <begin position="672"/>
        <end position="693"/>
    </location>
</feature>
<feature type="compositionally biased region" description="Low complexity" evidence="1">
    <location>
        <begin position="10"/>
        <end position="20"/>
    </location>
</feature>
<feature type="region of interest" description="Disordered" evidence="1">
    <location>
        <begin position="620"/>
        <end position="639"/>
    </location>
</feature>
<feature type="region of interest" description="Disordered" evidence="1">
    <location>
        <begin position="561"/>
        <end position="595"/>
    </location>
</feature>